<name>A9UX78_MONBE</name>
<organism evidence="7 8">
    <name type="scientific">Monosiga brevicollis</name>
    <name type="common">Choanoflagellate</name>
    <dbReference type="NCBI Taxonomy" id="81824"/>
    <lineage>
        <taxon>Eukaryota</taxon>
        <taxon>Choanoflagellata</taxon>
        <taxon>Craspedida</taxon>
        <taxon>Salpingoecidae</taxon>
        <taxon>Monosiga</taxon>
    </lineage>
</organism>
<dbReference type="InParanoid" id="A9UX78"/>
<dbReference type="Gene3D" id="3.30.160.60">
    <property type="entry name" value="Classic Zinc Finger"/>
    <property type="match status" value="1"/>
</dbReference>
<evidence type="ECO:0000256" key="1">
    <source>
        <dbReference type="ARBA" id="ARBA00022723"/>
    </source>
</evidence>
<evidence type="ECO:0000256" key="4">
    <source>
        <dbReference type="PROSITE-ProRule" id="PRU00042"/>
    </source>
</evidence>
<evidence type="ECO:0000256" key="5">
    <source>
        <dbReference type="SAM" id="MobiDB-lite"/>
    </source>
</evidence>
<proteinExistence type="predicted"/>
<accession>A9UX78</accession>
<dbReference type="InterPro" id="IPR036236">
    <property type="entry name" value="Znf_C2H2_sf"/>
</dbReference>
<dbReference type="KEGG" id="mbr:MONBRDRAFT_24700"/>
<reference evidence="7 8" key="1">
    <citation type="journal article" date="2008" name="Nature">
        <title>The genome of the choanoflagellate Monosiga brevicollis and the origin of metazoans.</title>
        <authorList>
            <consortium name="JGI Sequencing"/>
            <person name="King N."/>
            <person name="Westbrook M.J."/>
            <person name="Young S.L."/>
            <person name="Kuo A."/>
            <person name="Abedin M."/>
            <person name="Chapman J."/>
            <person name="Fairclough S."/>
            <person name="Hellsten U."/>
            <person name="Isogai Y."/>
            <person name="Letunic I."/>
            <person name="Marr M."/>
            <person name="Pincus D."/>
            <person name="Putnam N."/>
            <person name="Rokas A."/>
            <person name="Wright K.J."/>
            <person name="Zuzow R."/>
            <person name="Dirks W."/>
            <person name="Good M."/>
            <person name="Goodstein D."/>
            <person name="Lemons D."/>
            <person name="Li W."/>
            <person name="Lyons J.B."/>
            <person name="Morris A."/>
            <person name="Nichols S."/>
            <person name="Richter D.J."/>
            <person name="Salamov A."/>
            <person name="Bork P."/>
            <person name="Lim W.A."/>
            <person name="Manning G."/>
            <person name="Miller W.T."/>
            <person name="McGinnis W."/>
            <person name="Shapiro H."/>
            <person name="Tjian R."/>
            <person name="Grigoriev I.V."/>
            <person name="Rokhsar D."/>
        </authorList>
    </citation>
    <scope>NUCLEOTIDE SEQUENCE [LARGE SCALE GENOMIC DNA]</scope>
    <source>
        <strain evidence="8">MX1 / ATCC 50154</strain>
    </source>
</reference>
<protein>
    <recommendedName>
        <fullName evidence="6">C2H2-type domain-containing protein</fullName>
    </recommendedName>
</protein>
<keyword evidence="3" id="KW-0862">Zinc</keyword>
<dbReference type="PROSITE" id="PS00028">
    <property type="entry name" value="ZINC_FINGER_C2H2_1"/>
    <property type="match status" value="1"/>
</dbReference>
<dbReference type="GO" id="GO:0008270">
    <property type="term" value="F:zinc ion binding"/>
    <property type="evidence" value="ECO:0007669"/>
    <property type="project" value="UniProtKB-KW"/>
</dbReference>
<gene>
    <name evidence="7" type="ORF">MONBRDRAFT_24700</name>
</gene>
<feature type="compositionally biased region" description="Polar residues" evidence="5">
    <location>
        <begin position="331"/>
        <end position="358"/>
    </location>
</feature>
<dbReference type="Proteomes" id="UP000001357">
    <property type="component" value="Unassembled WGS sequence"/>
</dbReference>
<keyword evidence="1" id="KW-0479">Metal-binding</keyword>
<dbReference type="GeneID" id="5890085"/>
<evidence type="ECO:0000259" key="6">
    <source>
        <dbReference type="PROSITE" id="PS50157"/>
    </source>
</evidence>
<keyword evidence="2 4" id="KW-0863">Zinc-finger</keyword>
<dbReference type="SUPFAM" id="SSF57667">
    <property type="entry name" value="beta-beta-alpha zinc fingers"/>
    <property type="match status" value="1"/>
</dbReference>
<feature type="region of interest" description="Disordered" evidence="5">
    <location>
        <begin position="139"/>
        <end position="197"/>
    </location>
</feature>
<dbReference type="RefSeq" id="XP_001744938.1">
    <property type="nucleotide sequence ID" value="XM_001744886.1"/>
</dbReference>
<dbReference type="EMBL" id="CH991548">
    <property type="protein sequence ID" value="EDQ90171.1"/>
    <property type="molecule type" value="Genomic_DNA"/>
</dbReference>
<dbReference type="FunFam" id="3.30.160.60:FF:000446">
    <property type="entry name" value="Zinc finger protein"/>
    <property type="match status" value="1"/>
</dbReference>
<feature type="domain" description="C2H2-type" evidence="6">
    <location>
        <begin position="50"/>
        <end position="79"/>
    </location>
</feature>
<keyword evidence="8" id="KW-1185">Reference proteome</keyword>
<feature type="region of interest" description="Disordered" evidence="5">
    <location>
        <begin position="90"/>
        <end position="126"/>
    </location>
</feature>
<dbReference type="SMART" id="SM00355">
    <property type="entry name" value="ZnF_C2H2"/>
    <property type="match status" value="2"/>
</dbReference>
<evidence type="ECO:0000313" key="7">
    <source>
        <dbReference type="EMBL" id="EDQ90171.1"/>
    </source>
</evidence>
<evidence type="ECO:0000313" key="8">
    <source>
        <dbReference type="Proteomes" id="UP000001357"/>
    </source>
</evidence>
<dbReference type="InterPro" id="IPR013087">
    <property type="entry name" value="Znf_C2H2_type"/>
</dbReference>
<dbReference type="PROSITE" id="PS50157">
    <property type="entry name" value="ZINC_FINGER_C2H2_2"/>
    <property type="match status" value="1"/>
</dbReference>
<evidence type="ECO:0000256" key="3">
    <source>
        <dbReference type="ARBA" id="ARBA00022833"/>
    </source>
</evidence>
<sequence>MTHHDLDGTEPTGMQDNQPLWQCATCQVQFLRRSDHVKYHLMSHLDVRPYECESCGKRYRQQYSLQRHQSKMKHSGIKEHEFDLEALVHEKQQSGSPIPKARERRPNRSLSDADETTSNPDHDTSHSSALAMLTKAAAATNPAWASPQHGISSHTPPLPSHRHHGSGSDDSGLPASKRSKPGSFSDSSRNEESIRSAGLAPSHGLDAAHLAQGLVQPAGNADAGTAAAAAAAMAGGAMPPWLSNSPALINAQSQMQAAQMQAQFMTMMMMQQALVNNMANIQPNSLAMTSASYVPPAFFNNLPHMANTGNLPSHPASTLGLASQVGLKSEPTFTPNLSGTSMPANYERQSVTQSSGGI</sequence>
<evidence type="ECO:0000256" key="2">
    <source>
        <dbReference type="ARBA" id="ARBA00022771"/>
    </source>
</evidence>
<feature type="region of interest" description="Disordered" evidence="5">
    <location>
        <begin position="330"/>
        <end position="358"/>
    </location>
</feature>
<dbReference type="AlphaFoldDB" id="A9UX78"/>